<feature type="region of interest" description="Disordered" evidence="1">
    <location>
        <begin position="1"/>
        <end position="39"/>
    </location>
</feature>
<comment type="caution">
    <text evidence="2">The sequence shown here is derived from an EMBL/GenBank/DDBJ whole genome shotgun (WGS) entry which is preliminary data.</text>
</comment>
<name>A0AAN8PIA3_POLSC</name>
<accession>A0AAN8PIA3</accession>
<reference evidence="2 3" key="1">
    <citation type="submission" date="2023-10" db="EMBL/GenBank/DDBJ databases">
        <title>Genomes of two closely related lineages of the louse Polyplax serrata with different host specificities.</title>
        <authorList>
            <person name="Martinu J."/>
            <person name="Tarabai H."/>
            <person name="Stefka J."/>
            <person name="Hypsa V."/>
        </authorList>
    </citation>
    <scope>NUCLEOTIDE SEQUENCE [LARGE SCALE GENOMIC DNA]</scope>
    <source>
        <strain evidence="2">HR10_N</strain>
    </source>
</reference>
<dbReference type="Proteomes" id="UP001372834">
    <property type="component" value="Unassembled WGS sequence"/>
</dbReference>
<dbReference type="AlphaFoldDB" id="A0AAN8PIA3"/>
<evidence type="ECO:0000313" key="2">
    <source>
        <dbReference type="EMBL" id="KAK6633065.1"/>
    </source>
</evidence>
<protein>
    <submittedName>
        <fullName evidence="2">Uncharacterized protein</fullName>
    </submittedName>
</protein>
<gene>
    <name evidence="2" type="ORF">RUM43_012808</name>
</gene>
<evidence type="ECO:0000313" key="3">
    <source>
        <dbReference type="Proteomes" id="UP001372834"/>
    </source>
</evidence>
<sequence>MITNSLWRRTWRKGNETKPNERPENVKYSDAPSALKQMRGSGSIRDVGLIAMKMSSDGFAQRSLSLTQKYQIQRRLSARERFN</sequence>
<organism evidence="2 3">
    <name type="scientific">Polyplax serrata</name>
    <name type="common">Common mouse louse</name>
    <dbReference type="NCBI Taxonomy" id="468196"/>
    <lineage>
        <taxon>Eukaryota</taxon>
        <taxon>Metazoa</taxon>
        <taxon>Ecdysozoa</taxon>
        <taxon>Arthropoda</taxon>
        <taxon>Hexapoda</taxon>
        <taxon>Insecta</taxon>
        <taxon>Pterygota</taxon>
        <taxon>Neoptera</taxon>
        <taxon>Paraneoptera</taxon>
        <taxon>Psocodea</taxon>
        <taxon>Troctomorpha</taxon>
        <taxon>Phthiraptera</taxon>
        <taxon>Anoplura</taxon>
        <taxon>Polyplacidae</taxon>
        <taxon>Polyplax</taxon>
    </lineage>
</organism>
<feature type="compositionally biased region" description="Basic and acidic residues" evidence="1">
    <location>
        <begin position="13"/>
        <end position="27"/>
    </location>
</feature>
<dbReference type="EMBL" id="JAWJWE010000006">
    <property type="protein sequence ID" value="KAK6633065.1"/>
    <property type="molecule type" value="Genomic_DNA"/>
</dbReference>
<evidence type="ECO:0000256" key="1">
    <source>
        <dbReference type="SAM" id="MobiDB-lite"/>
    </source>
</evidence>
<proteinExistence type="predicted"/>